<evidence type="ECO:0000313" key="2">
    <source>
        <dbReference type="WBParaSite" id="ES5_v2.g13224.t1"/>
    </source>
</evidence>
<accession>A0AC34F7Y2</accession>
<name>A0AC34F7Y2_9BILA</name>
<proteinExistence type="predicted"/>
<dbReference type="Proteomes" id="UP000887579">
    <property type="component" value="Unplaced"/>
</dbReference>
<dbReference type="WBParaSite" id="ES5_v2.g13224.t1">
    <property type="protein sequence ID" value="ES5_v2.g13224.t1"/>
    <property type="gene ID" value="ES5_v2.g13224"/>
</dbReference>
<evidence type="ECO:0000313" key="1">
    <source>
        <dbReference type="Proteomes" id="UP000887579"/>
    </source>
</evidence>
<organism evidence="1 2">
    <name type="scientific">Panagrolaimus sp. ES5</name>
    <dbReference type="NCBI Taxonomy" id="591445"/>
    <lineage>
        <taxon>Eukaryota</taxon>
        <taxon>Metazoa</taxon>
        <taxon>Ecdysozoa</taxon>
        <taxon>Nematoda</taxon>
        <taxon>Chromadorea</taxon>
        <taxon>Rhabditida</taxon>
        <taxon>Tylenchina</taxon>
        <taxon>Panagrolaimomorpha</taxon>
        <taxon>Panagrolaimoidea</taxon>
        <taxon>Panagrolaimidae</taxon>
        <taxon>Panagrolaimus</taxon>
    </lineage>
</organism>
<protein>
    <submittedName>
        <fullName evidence="2">Uncharacterized protein</fullName>
    </submittedName>
</protein>
<reference evidence="2" key="1">
    <citation type="submission" date="2022-11" db="UniProtKB">
        <authorList>
            <consortium name="WormBaseParasite"/>
        </authorList>
    </citation>
    <scope>IDENTIFICATION</scope>
</reference>
<sequence length="146" mass="17806">MTLLHFRNTVDCYFPDKYVSANDDNVKLYGVMRNIFLKICLNLIDLKQFCENDLEKRWKKFEENFCESAFSLVERGYKYIEECNNVEVEGLKIYEHPWWHDFQQHYPTQQENDCDETYKTFVDFVKDKLAKQRRKTYGTKKCQKRP</sequence>